<evidence type="ECO:0000256" key="1">
    <source>
        <dbReference type="SAM" id="MobiDB-lite"/>
    </source>
</evidence>
<sequence>MGPLLRSSPPPRHLRLLLRRLLSTAAGRPSRLLPLPASSSARLLVRPRVAVAAAAAGAPLRRNGVAVRAFMASTAASEAMQEKRVAGEYTAANVQCNVNPSKREFVDLAGIAGMKREKRAVAACVPLVHAATMARRARATPAAAAHARGGEGRGGARERLQASEQEGYGLVWASEISTVCSRFDDPTGVKGPPWRDTCMARSIATLSSEMSLRRCGLTYNQNENAPVTRAVVLASGLLSVVFSAQRRARALVLSHQSMVLANQWVKFASGMLFQGDVRLQILGIVKNFRLWE</sequence>
<evidence type="ECO:0000313" key="3">
    <source>
        <dbReference type="Proteomes" id="UP000007015"/>
    </source>
</evidence>
<dbReference type="STRING" id="39946.B8AC82"/>
<dbReference type="Proteomes" id="UP000007015">
    <property type="component" value="Chromosome 1"/>
</dbReference>
<name>B8AC82_ORYSI</name>
<dbReference type="Gramene" id="BGIOSGA003223-TA">
    <property type="protein sequence ID" value="BGIOSGA003223-PA"/>
    <property type="gene ID" value="BGIOSGA003223"/>
</dbReference>
<evidence type="ECO:0000313" key="2">
    <source>
        <dbReference type="EMBL" id="EEC70376.1"/>
    </source>
</evidence>
<reference evidence="2 3" key="1">
    <citation type="journal article" date="2005" name="PLoS Biol.">
        <title>The genomes of Oryza sativa: a history of duplications.</title>
        <authorList>
            <person name="Yu J."/>
            <person name="Wang J."/>
            <person name="Lin W."/>
            <person name="Li S."/>
            <person name="Li H."/>
            <person name="Zhou J."/>
            <person name="Ni P."/>
            <person name="Dong W."/>
            <person name="Hu S."/>
            <person name="Zeng C."/>
            <person name="Zhang J."/>
            <person name="Zhang Y."/>
            <person name="Li R."/>
            <person name="Xu Z."/>
            <person name="Li S."/>
            <person name="Li X."/>
            <person name="Zheng H."/>
            <person name="Cong L."/>
            <person name="Lin L."/>
            <person name="Yin J."/>
            <person name="Geng J."/>
            <person name="Li G."/>
            <person name="Shi J."/>
            <person name="Liu J."/>
            <person name="Lv H."/>
            <person name="Li J."/>
            <person name="Wang J."/>
            <person name="Deng Y."/>
            <person name="Ran L."/>
            <person name="Shi X."/>
            <person name="Wang X."/>
            <person name="Wu Q."/>
            <person name="Li C."/>
            <person name="Ren X."/>
            <person name="Wang J."/>
            <person name="Wang X."/>
            <person name="Li D."/>
            <person name="Liu D."/>
            <person name="Zhang X."/>
            <person name="Ji Z."/>
            <person name="Zhao W."/>
            <person name="Sun Y."/>
            <person name="Zhang Z."/>
            <person name="Bao J."/>
            <person name="Han Y."/>
            <person name="Dong L."/>
            <person name="Ji J."/>
            <person name="Chen P."/>
            <person name="Wu S."/>
            <person name="Liu J."/>
            <person name="Xiao Y."/>
            <person name="Bu D."/>
            <person name="Tan J."/>
            <person name="Yang L."/>
            <person name="Ye C."/>
            <person name="Zhang J."/>
            <person name="Xu J."/>
            <person name="Zhou Y."/>
            <person name="Yu Y."/>
            <person name="Zhang B."/>
            <person name="Zhuang S."/>
            <person name="Wei H."/>
            <person name="Liu B."/>
            <person name="Lei M."/>
            <person name="Yu H."/>
            <person name="Li Y."/>
            <person name="Xu H."/>
            <person name="Wei S."/>
            <person name="He X."/>
            <person name="Fang L."/>
            <person name="Zhang Z."/>
            <person name="Zhang Y."/>
            <person name="Huang X."/>
            <person name="Su Z."/>
            <person name="Tong W."/>
            <person name="Li J."/>
            <person name="Tong Z."/>
            <person name="Li S."/>
            <person name="Ye J."/>
            <person name="Wang L."/>
            <person name="Fang L."/>
            <person name="Lei T."/>
            <person name="Chen C."/>
            <person name="Chen H."/>
            <person name="Xu Z."/>
            <person name="Li H."/>
            <person name="Huang H."/>
            <person name="Zhang F."/>
            <person name="Xu H."/>
            <person name="Li N."/>
            <person name="Zhao C."/>
            <person name="Li S."/>
            <person name="Dong L."/>
            <person name="Huang Y."/>
            <person name="Li L."/>
            <person name="Xi Y."/>
            <person name="Qi Q."/>
            <person name="Li W."/>
            <person name="Zhang B."/>
            <person name="Hu W."/>
            <person name="Zhang Y."/>
            <person name="Tian X."/>
            <person name="Jiao Y."/>
            <person name="Liang X."/>
            <person name="Jin J."/>
            <person name="Gao L."/>
            <person name="Zheng W."/>
            <person name="Hao B."/>
            <person name="Liu S."/>
            <person name="Wang W."/>
            <person name="Yuan L."/>
            <person name="Cao M."/>
            <person name="McDermott J."/>
            <person name="Samudrala R."/>
            <person name="Wang J."/>
            <person name="Wong G.K."/>
            <person name="Yang H."/>
        </authorList>
    </citation>
    <scope>NUCLEOTIDE SEQUENCE [LARGE SCALE GENOMIC DNA]</scope>
    <source>
        <strain evidence="3">cv. 93-11</strain>
    </source>
</reference>
<organism evidence="2 3">
    <name type="scientific">Oryza sativa subsp. indica</name>
    <name type="common">Rice</name>
    <dbReference type="NCBI Taxonomy" id="39946"/>
    <lineage>
        <taxon>Eukaryota</taxon>
        <taxon>Viridiplantae</taxon>
        <taxon>Streptophyta</taxon>
        <taxon>Embryophyta</taxon>
        <taxon>Tracheophyta</taxon>
        <taxon>Spermatophyta</taxon>
        <taxon>Magnoliopsida</taxon>
        <taxon>Liliopsida</taxon>
        <taxon>Poales</taxon>
        <taxon>Poaceae</taxon>
        <taxon>BOP clade</taxon>
        <taxon>Oryzoideae</taxon>
        <taxon>Oryzeae</taxon>
        <taxon>Oryzinae</taxon>
        <taxon>Oryza</taxon>
        <taxon>Oryza sativa</taxon>
    </lineage>
</organism>
<accession>B8AC82</accession>
<dbReference type="AlphaFoldDB" id="B8AC82"/>
<proteinExistence type="predicted"/>
<feature type="compositionally biased region" description="Basic and acidic residues" evidence="1">
    <location>
        <begin position="148"/>
        <end position="158"/>
    </location>
</feature>
<protein>
    <submittedName>
        <fullName evidence="2">Uncharacterized protein</fullName>
    </submittedName>
</protein>
<gene>
    <name evidence="2" type="ORF">OsI_01321</name>
</gene>
<dbReference type="HOGENOM" id="CLU_954391_0_0_1"/>
<keyword evidence="3" id="KW-1185">Reference proteome</keyword>
<feature type="region of interest" description="Disordered" evidence="1">
    <location>
        <begin position="139"/>
        <end position="158"/>
    </location>
</feature>
<dbReference type="EMBL" id="CM000126">
    <property type="protein sequence ID" value="EEC70376.1"/>
    <property type="molecule type" value="Genomic_DNA"/>
</dbReference>